<keyword evidence="1" id="KW-0560">Oxidoreductase</keyword>
<dbReference type="GO" id="GO:0006574">
    <property type="term" value="P:L-valine catabolic process"/>
    <property type="evidence" value="ECO:0007669"/>
    <property type="project" value="TreeGrafter"/>
</dbReference>
<dbReference type="InterPro" id="IPR006115">
    <property type="entry name" value="6PGDH_NADP-bd"/>
</dbReference>
<dbReference type="Pfam" id="PF03446">
    <property type="entry name" value="NAD_binding_2"/>
    <property type="match status" value="1"/>
</dbReference>
<dbReference type="PANTHER" id="PTHR22981">
    <property type="entry name" value="3-HYDROXYISOBUTYRATE DEHYDROGENASE-RELATED"/>
    <property type="match status" value="1"/>
</dbReference>
<gene>
    <name evidence="6" type="ORF">NA57DRAFT_75075</name>
</gene>
<dbReference type="GO" id="GO:0008442">
    <property type="term" value="F:3-hydroxyisobutyrate dehydrogenase activity"/>
    <property type="evidence" value="ECO:0007669"/>
    <property type="project" value="TreeGrafter"/>
</dbReference>
<keyword evidence="2" id="KW-0520">NAD</keyword>
<evidence type="ECO:0000256" key="2">
    <source>
        <dbReference type="ARBA" id="ARBA00023027"/>
    </source>
</evidence>
<dbReference type="PANTHER" id="PTHR22981:SF81">
    <property type="entry name" value="DEHYDROGENASE, PUTATIVE-RELATED"/>
    <property type="match status" value="1"/>
</dbReference>
<dbReference type="Gene3D" id="3.40.50.720">
    <property type="entry name" value="NAD(P)-binding Rossmann-like Domain"/>
    <property type="match status" value="1"/>
</dbReference>
<comment type="caution">
    <text evidence="6">The sequence shown here is derived from an EMBL/GenBank/DDBJ whole genome shotgun (WGS) entry which is preliminary data.</text>
</comment>
<dbReference type="GO" id="GO:0005739">
    <property type="term" value="C:mitochondrion"/>
    <property type="evidence" value="ECO:0007669"/>
    <property type="project" value="TreeGrafter"/>
</dbReference>
<dbReference type="InterPro" id="IPR029154">
    <property type="entry name" value="HIBADH-like_NADP-bd"/>
</dbReference>
<dbReference type="GO" id="GO:0050661">
    <property type="term" value="F:NADP binding"/>
    <property type="evidence" value="ECO:0007669"/>
    <property type="project" value="InterPro"/>
</dbReference>
<proteinExistence type="predicted"/>
<reference evidence="6" key="1">
    <citation type="journal article" date="2020" name="Stud. Mycol.">
        <title>101 Dothideomycetes genomes: a test case for predicting lifestyles and emergence of pathogens.</title>
        <authorList>
            <person name="Haridas S."/>
            <person name="Albert R."/>
            <person name="Binder M."/>
            <person name="Bloem J."/>
            <person name="Labutti K."/>
            <person name="Salamov A."/>
            <person name="Andreopoulos B."/>
            <person name="Baker S."/>
            <person name="Barry K."/>
            <person name="Bills G."/>
            <person name="Bluhm B."/>
            <person name="Cannon C."/>
            <person name="Castanera R."/>
            <person name="Culley D."/>
            <person name="Daum C."/>
            <person name="Ezra D."/>
            <person name="Gonzalez J."/>
            <person name="Henrissat B."/>
            <person name="Kuo A."/>
            <person name="Liang C."/>
            <person name="Lipzen A."/>
            <person name="Lutzoni F."/>
            <person name="Magnuson J."/>
            <person name="Mondo S."/>
            <person name="Nolan M."/>
            <person name="Ohm R."/>
            <person name="Pangilinan J."/>
            <person name="Park H.-J."/>
            <person name="Ramirez L."/>
            <person name="Alfaro M."/>
            <person name="Sun H."/>
            <person name="Tritt A."/>
            <person name="Yoshinaga Y."/>
            <person name="Zwiers L.-H."/>
            <person name="Turgeon B."/>
            <person name="Goodwin S."/>
            <person name="Spatafora J."/>
            <person name="Crous P."/>
            <person name="Grigoriev I."/>
        </authorList>
    </citation>
    <scope>NUCLEOTIDE SEQUENCE</scope>
    <source>
        <strain evidence="6">CBS 133067</strain>
    </source>
</reference>
<dbReference type="InterPro" id="IPR002204">
    <property type="entry name" value="3-OH-isobutyrate_DH-rel_CS"/>
</dbReference>
<dbReference type="Proteomes" id="UP000799772">
    <property type="component" value="Unassembled WGS sequence"/>
</dbReference>
<name>A0A9P4IHZ1_9PEZI</name>
<evidence type="ECO:0000256" key="3">
    <source>
        <dbReference type="PIRSR" id="PIRSR000103-1"/>
    </source>
</evidence>
<dbReference type="InterPro" id="IPR013328">
    <property type="entry name" value="6PGD_dom2"/>
</dbReference>
<keyword evidence="7" id="KW-1185">Reference proteome</keyword>
<evidence type="ECO:0000313" key="6">
    <source>
        <dbReference type="EMBL" id="KAF2099574.1"/>
    </source>
</evidence>
<dbReference type="Pfam" id="PF14833">
    <property type="entry name" value="NAD_binding_11"/>
    <property type="match status" value="1"/>
</dbReference>
<dbReference type="AlphaFoldDB" id="A0A9P4IHZ1"/>
<dbReference type="InterPro" id="IPR036291">
    <property type="entry name" value="NAD(P)-bd_dom_sf"/>
</dbReference>
<evidence type="ECO:0000256" key="1">
    <source>
        <dbReference type="ARBA" id="ARBA00023002"/>
    </source>
</evidence>
<dbReference type="OrthoDB" id="21615at2759"/>
<dbReference type="EMBL" id="ML978125">
    <property type="protein sequence ID" value="KAF2099574.1"/>
    <property type="molecule type" value="Genomic_DNA"/>
</dbReference>
<feature type="domain" description="3-hydroxyisobutyrate dehydrogenase-like NAD-binding" evidence="5">
    <location>
        <begin position="188"/>
        <end position="315"/>
    </location>
</feature>
<dbReference type="SUPFAM" id="SSF51735">
    <property type="entry name" value="NAD(P)-binding Rossmann-fold domains"/>
    <property type="match status" value="1"/>
</dbReference>
<sequence>MDQNIGFIGLGNMGYPMAMNVRKKMPPSDTLYVYDVNEKVCDKFKEEFGGPNSRIEISKTIPDMVANASTIISMVPSPENVRQVYLDEKSGVAAAKGKASAEHDAQRLYCECSTIDIDTTRDVGKRIGEMGMGTYIDTPVSGGPGFAQTGTLSLMCGISESSPAAKRVDTIVKYMGGASKIFYCGSLGLGLAGKLSNNYISCCINQLNAEAMAFGIKLGLDKNLLYNIIMASSGRNWMLERKSPVGGVIDSPSDHDYVPGFRVPLALKDVSLGVKASKAVGIKPSIGEAVVEIHSAMDADKNYKDLDHSAVYRYLGGPE</sequence>
<feature type="domain" description="6-phosphogluconate dehydrogenase NADP-binding" evidence="4">
    <location>
        <begin position="4"/>
        <end position="183"/>
    </location>
</feature>
<organism evidence="6 7">
    <name type="scientific">Rhizodiscina lignyota</name>
    <dbReference type="NCBI Taxonomy" id="1504668"/>
    <lineage>
        <taxon>Eukaryota</taxon>
        <taxon>Fungi</taxon>
        <taxon>Dikarya</taxon>
        <taxon>Ascomycota</taxon>
        <taxon>Pezizomycotina</taxon>
        <taxon>Dothideomycetes</taxon>
        <taxon>Pleosporomycetidae</taxon>
        <taxon>Aulographales</taxon>
        <taxon>Rhizodiscinaceae</taxon>
        <taxon>Rhizodiscina</taxon>
    </lineage>
</organism>
<evidence type="ECO:0000259" key="4">
    <source>
        <dbReference type="Pfam" id="PF03446"/>
    </source>
</evidence>
<dbReference type="Gene3D" id="1.10.1040.10">
    <property type="entry name" value="N-(1-d-carboxylethyl)-l-norvaline Dehydrogenase, domain 2"/>
    <property type="match status" value="1"/>
</dbReference>
<protein>
    <submittedName>
        <fullName evidence="6">3-hydroxyisobutyrate dehydrogenase</fullName>
    </submittedName>
</protein>
<dbReference type="SUPFAM" id="SSF48179">
    <property type="entry name" value="6-phosphogluconate dehydrogenase C-terminal domain-like"/>
    <property type="match status" value="1"/>
</dbReference>
<evidence type="ECO:0000313" key="7">
    <source>
        <dbReference type="Proteomes" id="UP000799772"/>
    </source>
</evidence>
<dbReference type="PROSITE" id="PS00895">
    <property type="entry name" value="3_HYDROXYISOBUT_DH"/>
    <property type="match status" value="1"/>
</dbReference>
<accession>A0A9P4IHZ1</accession>
<feature type="active site" evidence="3">
    <location>
        <position position="194"/>
    </location>
</feature>
<dbReference type="InterPro" id="IPR008927">
    <property type="entry name" value="6-PGluconate_DH-like_C_sf"/>
</dbReference>
<evidence type="ECO:0000259" key="5">
    <source>
        <dbReference type="Pfam" id="PF14833"/>
    </source>
</evidence>
<dbReference type="GO" id="GO:0051287">
    <property type="term" value="F:NAD binding"/>
    <property type="evidence" value="ECO:0007669"/>
    <property type="project" value="InterPro"/>
</dbReference>
<dbReference type="InterPro" id="IPR015815">
    <property type="entry name" value="HIBADH-related"/>
</dbReference>
<dbReference type="PIRSF" id="PIRSF000103">
    <property type="entry name" value="HIBADH"/>
    <property type="match status" value="1"/>
</dbReference>